<organism evidence="1 2">
    <name type="scientific">Dreissena polymorpha</name>
    <name type="common">Zebra mussel</name>
    <name type="synonym">Mytilus polymorpha</name>
    <dbReference type="NCBI Taxonomy" id="45954"/>
    <lineage>
        <taxon>Eukaryota</taxon>
        <taxon>Metazoa</taxon>
        <taxon>Spiralia</taxon>
        <taxon>Lophotrochozoa</taxon>
        <taxon>Mollusca</taxon>
        <taxon>Bivalvia</taxon>
        <taxon>Autobranchia</taxon>
        <taxon>Heteroconchia</taxon>
        <taxon>Euheterodonta</taxon>
        <taxon>Imparidentia</taxon>
        <taxon>Neoheterodontei</taxon>
        <taxon>Myida</taxon>
        <taxon>Dreissenoidea</taxon>
        <taxon>Dreissenidae</taxon>
        <taxon>Dreissena</taxon>
    </lineage>
</organism>
<name>A0A9D4CFI9_DREPO</name>
<comment type="caution">
    <text evidence="1">The sequence shown here is derived from an EMBL/GenBank/DDBJ whole genome shotgun (WGS) entry which is preliminary data.</text>
</comment>
<reference evidence="1" key="2">
    <citation type="submission" date="2020-11" db="EMBL/GenBank/DDBJ databases">
        <authorList>
            <person name="McCartney M.A."/>
            <person name="Auch B."/>
            <person name="Kono T."/>
            <person name="Mallez S."/>
            <person name="Becker A."/>
            <person name="Gohl D.M."/>
            <person name="Silverstein K.A.T."/>
            <person name="Koren S."/>
            <person name="Bechman K.B."/>
            <person name="Herman A."/>
            <person name="Abrahante J.E."/>
            <person name="Garbe J."/>
        </authorList>
    </citation>
    <scope>NUCLEOTIDE SEQUENCE</scope>
    <source>
        <strain evidence="1">Duluth1</strain>
        <tissue evidence="1">Whole animal</tissue>
    </source>
</reference>
<evidence type="ECO:0000313" key="2">
    <source>
        <dbReference type="Proteomes" id="UP000828390"/>
    </source>
</evidence>
<dbReference type="AlphaFoldDB" id="A0A9D4CFI9"/>
<reference evidence="1" key="1">
    <citation type="journal article" date="2019" name="bioRxiv">
        <title>The Genome of the Zebra Mussel, Dreissena polymorpha: A Resource for Invasive Species Research.</title>
        <authorList>
            <person name="McCartney M.A."/>
            <person name="Auch B."/>
            <person name="Kono T."/>
            <person name="Mallez S."/>
            <person name="Zhang Y."/>
            <person name="Obille A."/>
            <person name="Becker A."/>
            <person name="Abrahante J.E."/>
            <person name="Garbe J."/>
            <person name="Badalamenti J.P."/>
            <person name="Herman A."/>
            <person name="Mangelson H."/>
            <person name="Liachko I."/>
            <person name="Sullivan S."/>
            <person name="Sone E.D."/>
            <person name="Koren S."/>
            <person name="Silverstein K.A.T."/>
            <person name="Beckman K.B."/>
            <person name="Gohl D.M."/>
        </authorList>
    </citation>
    <scope>NUCLEOTIDE SEQUENCE</scope>
    <source>
        <strain evidence="1">Duluth1</strain>
        <tissue evidence="1">Whole animal</tissue>
    </source>
</reference>
<proteinExistence type="predicted"/>
<sequence length="124" mass="12904">MNDSPANELRLLVLTAGELIGDVWVSTILGRLGGTLTRGSSSISQTLEIVRFSNILECTDTRESCPVTSNIELSESVVSLQVVSLAPSDNGEDGEDPLVATGGRLCVGESPWIGDTGGSRISGV</sequence>
<evidence type="ECO:0000313" key="1">
    <source>
        <dbReference type="EMBL" id="KAH3723764.1"/>
    </source>
</evidence>
<keyword evidence="2" id="KW-1185">Reference proteome</keyword>
<accession>A0A9D4CFI9</accession>
<dbReference type="EMBL" id="JAIWYP010000012">
    <property type="protein sequence ID" value="KAH3723764.1"/>
    <property type="molecule type" value="Genomic_DNA"/>
</dbReference>
<gene>
    <name evidence="1" type="ORF">DPMN_049558</name>
</gene>
<protein>
    <submittedName>
        <fullName evidence="1">Uncharacterized protein</fullName>
    </submittedName>
</protein>
<dbReference type="Proteomes" id="UP000828390">
    <property type="component" value="Unassembled WGS sequence"/>
</dbReference>